<dbReference type="Pfam" id="PF01569">
    <property type="entry name" value="PAP2"/>
    <property type="match status" value="1"/>
</dbReference>
<dbReference type="InterPro" id="IPR036938">
    <property type="entry name" value="PAP2/HPO_sf"/>
</dbReference>
<evidence type="ECO:0000313" key="6">
    <source>
        <dbReference type="Proteomes" id="UP000014012"/>
    </source>
</evidence>
<dbReference type="PATRIC" id="fig|1315976.3.peg.1867"/>
<comment type="caution">
    <text evidence="5">The sequence shown here is derived from an EMBL/GenBank/DDBJ whole genome shotgun (WGS) entry which is preliminary data.</text>
</comment>
<dbReference type="PANTHER" id="PTHR14969:SF13">
    <property type="entry name" value="AT30094P"/>
    <property type="match status" value="1"/>
</dbReference>
<dbReference type="CDD" id="cd03394">
    <property type="entry name" value="PAP2_like_5"/>
    <property type="match status" value="1"/>
</dbReference>
<organism evidence="5 6">
    <name type="scientific">Plesiomonas shigelloides 302-73</name>
    <dbReference type="NCBI Taxonomy" id="1315976"/>
    <lineage>
        <taxon>Bacteria</taxon>
        <taxon>Pseudomonadati</taxon>
        <taxon>Pseudomonadota</taxon>
        <taxon>Gammaproteobacteria</taxon>
        <taxon>Enterobacterales</taxon>
        <taxon>Enterobacteriaceae</taxon>
        <taxon>Plesiomonas</taxon>
    </lineage>
</organism>
<gene>
    <name evidence="5" type="ORF">PLESHI_09964</name>
</gene>
<keyword evidence="6" id="KW-1185">Reference proteome</keyword>
<proteinExistence type="predicted"/>
<dbReference type="PANTHER" id="PTHR14969">
    <property type="entry name" value="SPHINGOSINE-1-PHOSPHATE PHOSPHOHYDROLASE"/>
    <property type="match status" value="1"/>
</dbReference>
<evidence type="ECO:0000256" key="3">
    <source>
        <dbReference type="ARBA" id="ARBA00047594"/>
    </source>
</evidence>
<accession>R8AQF0</accession>
<feature type="domain" description="Phosphatidic acid phosphatase type 2/haloperoxidase" evidence="4">
    <location>
        <begin position="55"/>
        <end position="150"/>
    </location>
</feature>
<comment type="catalytic activity">
    <reaction evidence="3">
        <text>di-trans,octa-cis-undecaprenyl diphosphate + H2O = di-trans,octa-cis-undecaprenyl phosphate + phosphate + H(+)</text>
        <dbReference type="Rhea" id="RHEA:28094"/>
        <dbReference type="ChEBI" id="CHEBI:15377"/>
        <dbReference type="ChEBI" id="CHEBI:15378"/>
        <dbReference type="ChEBI" id="CHEBI:43474"/>
        <dbReference type="ChEBI" id="CHEBI:58405"/>
        <dbReference type="ChEBI" id="CHEBI:60392"/>
        <dbReference type="EC" id="3.6.1.27"/>
    </reaction>
</comment>
<dbReference type="GO" id="GO:0050380">
    <property type="term" value="F:undecaprenyl-diphosphatase activity"/>
    <property type="evidence" value="ECO:0007669"/>
    <property type="project" value="UniProtKB-EC"/>
</dbReference>
<sequence length="178" mass="19420">MHKISRGLLPLLFIVSSNGHTQDWFETYGDIGQFAIPGIALGISLLKDDMEGAKQLGYTWGSTALTTVALKYSLDTTRPNGKKHSMPSGHTSAAFSGAGYLHMRYGWEYGVPAYLAAAAVGWSRVEADAHYWRDVIVGAGIGIGFSYLFTERYSPKNMTIYPTVYNDGGVGIAMNYSF</sequence>
<evidence type="ECO:0000256" key="2">
    <source>
        <dbReference type="ARBA" id="ARBA00032707"/>
    </source>
</evidence>
<dbReference type="Gene3D" id="1.20.144.10">
    <property type="entry name" value="Phosphatidic acid phosphatase type 2/haloperoxidase"/>
    <property type="match status" value="1"/>
</dbReference>
<dbReference type="RefSeq" id="WP_010863603.1">
    <property type="nucleotide sequence ID" value="NZ_KB944511.1"/>
</dbReference>
<dbReference type="SMART" id="SM00014">
    <property type="entry name" value="acidPPc"/>
    <property type="match status" value="1"/>
</dbReference>
<dbReference type="Proteomes" id="UP000014012">
    <property type="component" value="Unassembled WGS sequence"/>
</dbReference>
<dbReference type="InterPro" id="IPR000326">
    <property type="entry name" value="PAP2/HPO"/>
</dbReference>
<evidence type="ECO:0000313" key="5">
    <source>
        <dbReference type="EMBL" id="EON88554.1"/>
    </source>
</evidence>
<dbReference type="EMBL" id="AQQO01000338">
    <property type="protein sequence ID" value="EON88554.1"/>
    <property type="molecule type" value="Genomic_DNA"/>
</dbReference>
<evidence type="ECO:0000259" key="4">
    <source>
        <dbReference type="SMART" id="SM00014"/>
    </source>
</evidence>
<dbReference type="HOGENOM" id="CLU_106650_2_0_6"/>
<dbReference type="SUPFAM" id="SSF48317">
    <property type="entry name" value="Acid phosphatase/Vanadium-dependent haloperoxidase"/>
    <property type="match status" value="1"/>
</dbReference>
<reference evidence="5 6" key="1">
    <citation type="journal article" date="2013" name="Genome Announc.">
        <title>Genome Sequence of Plesiomonas shigelloides Strain 302-73 (Serotype O1).</title>
        <authorList>
            <person name="Pique N."/>
            <person name="Aquilini E."/>
            <person name="Alioto T."/>
            <person name="Minana-Galbis D."/>
            <person name="Tomas J.M."/>
        </authorList>
    </citation>
    <scope>NUCLEOTIDE SEQUENCE [LARGE SCALE GENOMIC DNA]</scope>
    <source>
        <strain evidence="5 6">302-73</strain>
    </source>
</reference>
<dbReference type="EC" id="3.6.1.27" evidence="1"/>
<evidence type="ECO:0000256" key="1">
    <source>
        <dbReference type="ARBA" id="ARBA00012374"/>
    </source>
</evidence>
<protein>
    <recommendedName>
        <fullName evidence="1">undecaprenyl-diphosphate phosphatase</fullName>
        <ecNumber evidence="1">3.6.1.27</ecNumber>
    </recommendedName>
    <alternativeName>
        <fullName evidence="2">Undecaprenyl pyrophosphate phosphatase</fullName>
    </alternativeName>
</protein>
<name>R8AQF0_PLESH</name>
<dbReference type="OrthoDB" id="9773582at2"/>
<dbReference type="AlphaFoldDB" id="R8AQF0"/>